<keyword evidence="1" id="KW-0732">Signal</keyword>
<gene>
    <name evidence="2" type="ORF">BWK73_10815</name>
</gene>
<proteinExistence type="predicted"/>
<sequence>MKSLGMLLLAGILFVAVLSGCSRSNAAEGVVNTAALQPCREPRPEICYEVFAPVCAQLNDPLIRCVNAPCPSTLQATYVNDCKACADPQVQGFVAGQCQ</sequence>
<name>A0A1Y1QU79_9GAMM</name>
<evidence type="ECO:0000313" key="3">
    <source>
        <dbReference type="Proteomes" id="UP000192491"/>
    </source>
</evidence>
<evidence type="ECO:0000313" key="2">
    <source>
        <dbReference type="EMBL" id="OQX13958.1"/>
    </source>
</evidence>
<accession>A0A1Y1QU79</accession>
<dbReference type="EMBL" id="MTEJ01000037">
    <property type="protein sequence ID" value="OQX13958.1"/>
    <property type="molecule type" value="Genomic_DNA"/>
</dbReference>
<comment type="caution">
    <text evidence="2">The sequence shown here is derived from an EMBL/GenBank/DDBJ whole genome shotgun (WGS) entry which is preliminary data.</text>
</comment>
<evidence type="ECO:0000256" key="1">
    <source>
        <dbReference type="SAM" id="SignalP"/>
    </source>
</evidence>
<feature type="chain" id="PRO_5012237312" description="Kazal-like domain-containing protein" evidence="1">
    <location>
        <begin position="27"/>
        <end position="99"/>
    </location>
</feature>
<dbReference type="PROSITE" id="PS51257">
    <property type="entry name" value="PROKAR_LIPOPROTEIN"/>
    <property type="match status" value="1"/>
</dbReference>
<dbReference type="AlphaFoldDB" id="A0A1Y1QU79"/>
<organism evidence="2 3">
    <name type="scientific">Thiothrix lacustris</name>
    <dbReference type="NCBI Taxonomy" id="525917"/>
    <lineage>
        <taxon>Bacteria</taxon>
        <taxon>Pseudomonadati</taxon>
        <taxon>Pseudomonadota</taxon>
        <taxon>Gammaproteobacteria</taxon>
        <taxon>Thiotrichales</taxon>
        <taxon>Thiotrichaceae</taxon>
        <taxon>Thiothrix</taxon>
    </lineage>
</organism>
<reference evidence="2 3" key="1">
    <citation type="submission" date="2017-01" db="EMBL/GenBank/DDBJ databases">
        <title>Novel large sulfur bacteria in the metagenomes of groundwater-fed chemosynthetic microbial mats in the Lake Huron basin.</title>
        <authorList>
            <person name="Sharrar A.M."/>
            <person name="Flood B.E."/>
            <person name="Bailey J.V."/>
            <person name="Jones D.S."/>
            <person name="Biddanda B."/>
            <person name="Ruberg S.A."/>
            <person name="Marcus D.N."/>
            <person name="Dick G.J."/>
        </authorList>
    </citation>
    <scope>NUCLEOTIDE SEQUENCE [LARGE SCALE GENOMIC DNA]</scope>
    <source>
        <strain evidence="2">A8</strain>
    </source>
</reference>
<dbReference type="Proteomes" id="UP000192491">
    <property type="component" value="Unassembled WGS sequence"/>
</dbReference>
<protein>
    <recommendedName>
        <fullName evidence="4">Kazal-like domain-containing protein</fullName>
    </recommendedName>
</protein>
<feature type="signal peptide" evidence="1">
    <location>
        <begin position="1"/>
        <end position="26"/>
    </location>
</feature>
<evidence type="ECO:0008006" key="4">
    <source>
        <dbReference type="Google" id="ProtNLM"/>
    </source>
</evidence>